<dbReference type="OrthoDB" id="20774at2759"/>
<dbReference type="Pfam" id="PF10433">
    <property type="entry name" value="Beta-prop_RSE1_1st"/>
    <property type="match status" value="1"/>
</dbReference>
<protein>
    <recommendedName>
        <fullName evidence="1">RSE1/DDB1/CPSF1 first beta-propeller domain-containing protein</fullName>
    </recommendedName>
</protein>
<dbReference type="EMBL" id="MU004236">
    <property type="protein sequence ID" value="KAF2668793.1"/>
    <property type="molecule type" value="Genomic_DNA"/>
</dbReference>
<evidence type="ECO:0000259" key="1">
    <source>
        <dbReference type="Pfam" id="PF10433"/>
    </source>
</evidence>
<feature type="domain" description="RSE1/DDB1/CPSF1 first beta-propeller" evidence="1">
    <location>
        <begin position="48"/>
        <end position="447"/>
    </location>
</feature>
<dbReference type="InterPro" id="IPR018846">
    <property type="entry name" value="Beta-prop_RSE1/DDB1/CPSF1_1st"/>
</dbReference>
<dbReference type="InterPro" id="IPR015943">
    <property type="entry name" value="WD40/YVTN_repeat-like_dom_sf"/>
</dbReference>
<organism evidence="2 3">
    <name type="scientific">Microthyrium microscopicum</name>
    <dbReference type="NCBI Taxonomy" id="703497"/>
    <lineage>
        <taxon>Eukaryota</taxon>
        <taxon>Fungi</taxon>
        <taxon>Dikarya</taxon>
        <taxon>Ascomycota</taxon>
        <taxon>Pezizomycotina</taxon>
        <taxon>Dothideomycetes</taxon>
        <taxon>Dothideomycetes incertae sedis</taxon>
        <taxon>Microthyriales</taxon>
        <taxon>Microthyriaceae</taxon>
        <taxon>Microthyrium</taxon>
    </lineage>
</organism>
<dbReference type="Proteomes" id="UP000799302">
    <property type="component" value="Unassembled WGS sequence"/>
</dbReference>
<dbReference type="PANTHER" id="PTHR10644">
    <property type="entry name" value="DNA REPAIR/RNA PROCESSING CPSF FAMILY"/>
    <property type="match status" value="1"/>
</dbReference>
<proteinExistence type="predicted"/>
<evidence type="ECO:0000313" key="3">
    <source>
        <dbReference type="Proteomes" id="UP000799302"/>
    </source>
</evidence>
<name>A0A6A6UBS9_9PEZI</name>
<sequence length="1492" mass="163671">MDGQVPSGRLGRISIQDIINQPSRSNVSKTFPRIGLFHRTLVNSPCTRQILTARIRHRHLNDLIFVGENFITIKTVDPSDTTPRLVTVGTKNDFRSRIRAAAIIGEQYVPKQGLATKVTAPLDDVFPPNILILSLENSEILFLVADKKLENGNLQFYQSCVYGTPVRNTLFNEPGAYIAVDNRCNVIAVAALGGLVEIVLLKSWAEIAEEFQRNRKNWCAVRRSRSLSDTPLNGTILKIAFLNSGEKDENGSLLAVVQRVRDHTRLSCWQGDLFVGPQTAHPFLIEFPLESKLPTQGFKNGISCPDLMIPYECSPRFILACSSTLHIFKIEAGEVKHEFVETHPEHDEQFKPRHPETYEIFPAFTSYSHCFRAASAKRKKAEFHLLREDGFLVSVQDLKSNGRAGITLTRCAEFACKGSTAVSDFLTTGYLIDPDSVIVGGCLSDGRSMSVGGYEVPSGSNVLNRGDAMTAKTIQSFPNWAPILDLQFTQAQPANIATETSLYVTSGQQPYGCLTEMVFGVKGAVEIVIPLPGIADAGTATAMWIVKNWSKTEGKLYFISYASTTLLLYGPLDALSITDLDEETIGIAQEEDVILRVTHRSLSVYKADVICAKPEDIYHSASLSFNDASHITAASAIPGTIQVIVAITDEDQHNRLALYMVREKASDDRHADYAIELVGHELKNLGYTPTSTTVFLFNNRYFAAIGSTNASVHIVSIDHETGLASIGSHSFSTINSTQQARAIQSVGILRDEHRGTYTILCGCRGGNLYTISLRPSSDLDDSPLLDTSTSHSLSIGIHPVTVYSDLSINHQPHAAYLSCSWKTVRVTADESTYGPIKLDNLWHIKDGADQTPIKQPQYPVIGFPSDLQTPELSRIFTTCDEGIFLSSIVKSGTQALEIPRKIPLSVQLSDPAVKLEPGEQPEIEEGGSPSALLYISRLNTMLVASIRKEVVSSPPNSTNTRRLWRHALQYVPLDESSRTGDDNLSEHSFYLNTEDRTVLPLGTFERVLCMCEWSYKLDNEPFSPVTHQILVSTSVKEANGRSGKLYFLHASRHKGGRGIETTIQKVKTVRKPFKAMVAYSESKLAVLDKDELSIYSLNKDEHGAIKWNRCAAISLQDIPRTITAKAPNLYVTTATKSIMVYTYIEDTTIAGRPSGKLIKAFGDEMGRPTAAHLVLPLNNTTNFSLSHSQQPLSQQPSLASASIILLASDDSTLAIIDHPPTPASDHPILPLGATTLLKTDVPQPISKLAIATNRPPWLLDSANPPGILGPDILGTSPDGALRHMRVLSAPATHLLQFLAGLLAYTQIGYRAESSLDQGPDVNLGSREQILDAPTIDPAHQILNESLATEYADPTSTGAGLATAMTLPTRTDRAIDGDTLAWLRHVDGPAKLREMLTQLTWEVLVAGTAKYEVTMTANRVLNSREKRMGRFIALVNLVLGPPAERRHGAQRNGDASAGADEMEVDLGGEVSARELEEAIERCVKWFRMLWEVV</sequence>
<gene>
    <name evidence="2" type="ORF">BT63DRAFT_285589</name>
</gene>
<accession>A0A6A6UBS9</accession>
<dbReference type="Gene3D" id="2.130.10.10">
    <property type="entry name" value="YVTN repeat-like/Quinoprotein amine dehydrogenase"/>
    <property type="match status" value="2"/>
</dbReference>
<dbReference type="InterPro" id="IPR050358">
    <property type="entry name" value="RSE1/DDB1/CFT1"/>
</dbReference>
<reference evidence="2" key="1">
    <citation type="journal article" date="2020" name="Stud. Mycol.">
        <title>101 Dothideomycetes genomes: a test case for predicting lifestyles and emergence of pathogens.</title>
        <authorList>
            <person name="Haridas S."/>
            <person name="Albert R."/>
            <person name="Binder M."/>
            <person name="Bloem J."/>
            <person name="Labutti K."/>
            <person name="Salamov A."/>
            <person name="Andreopoulos B."/>
            <person name="Baker S."/>
            <person name="Barry K."/>
            <person name="Bills G."/>
            <person name="Bluhm B."/>
            <person name="Cannon C."/>
            <person name="Castanera R."/>
            <person name="Culley D."/>
            <person name="Daum C."/>
            <person name="Ezra D."/>
            <person name="Gonzalez J."/>
            <person name="Henrissat B."/>
            <person name="Kuo A."/>
            <person name="Liang C."/>
            <person name="Lipzen A."/>
            <person name="Lutzoni F."/>
            <person name="Magnuson J."/>
            <person name="Mondo S."/>
            <person name="Nolan M."/>
            <person name="Ohm R."/>
            <person name="Pangilinan J."/>
            <person name="Park H.-J."/>
            <person name="Ramirez L."/>
            <person name="Alfaro M."/>
            <person name="Sun H."/>
            <person name="Tritt A."/>
            <person name="Yoshinaga Y."/>
            <person name="Zwiers L.-H."/>
            <person name="Turgeon B."/>
            <person name="Goodwin S."/>
            <person name="Spatafora J."/>
            <person name="Crous P."/>
            <person name="Grigoriev I."/>
        </authorList>
    </citation>
    <scope>NUCLEOTIDE SEQUENCE</scope>
    <source>
        <strain evidence="2">CBS 115976</strain>
    </source>
</reference>
<keyword evidence="3" id="KW-1185">Reference proteome</keyword>
<evidence type="ECO:0000313" key="2">
    <source>
        <dbReference type="EMBL" id="KAF2668793.1"/>
    </source>
</evidence>